<dbReference type="AlphaFoldDB" id="A0A1F6A8Y0"/>
<proteinExistence type="inferred from homology"/>
<keyword evidence="2" id="KW-1277">Toxin-antitoxin system</keyword>
<dbReference type="STRING" id="1798384.A3D03_05790"/>
<reference evidence="3 4" key="1">
    <citation type="journal article" date="2016" name="Nat. Commun.">
        <title>Thousands of microbial genomes shed light on interconnected biogeochemical processes in an aquifer system.</title>
        <authorList>
            <person name="Anantharaman K."/>
            <person name="Brown C.T."/>
            <person name="Hug L.A."/>
            <person name="Sharon I."/>
            <person name="Castelle C.J."/>
            <person name="Probst A.J."/>
            <person name="Thomas B.C."/>
            <person name="Singh A."/>
            <person name="Wilkins M.J."/>
            <person name="Karaoz U."/>
            <person name="Brodie E.L."/>
            <person name="Williams K.H."/>
            <person name="Hubbard S.S."/>
            <person name="Banfield J.F."/>
        </authorList>
    </citation>
    <scope>NUCLEOTIDE SEQUENCE [LARGE SCALE GENOMIC DNA]</scope>
</reference>
<comment type="similarity">
    <text evidence="1">Belongs to the RelE toxin family.</text>
</comment>
<evidence type="ECO:0008006" key="5">
    <source>
        <dbReference type="Google" id="ProtNLM"/>
    </source>
</evidence>
<accession>A0A1F6A8Y0</accession>
<evidence type="ECO:0000256" key="1">
    <source>
        <dbReference type="ARBA" id="ARBA00006226"/>
    </source>
</evidence>
<dbReference type="InterPro" id="IPR007712">
    <property type="entry name" value="RelE/ParE_toxin"/>
</dbReference>
<gene>
    <name evidence="3" type="ORF">A3D03_05790</name>
</gene>
<dbReference type="EMBL" id="MFJN01000028">
    <property type="protein sequence ID" value="OGG21131.1"/>
    <property type="molecule type" value="Genomic_DNA"/>
</dbReference>
<dbReference type="InterPro" id="IPR035093">
    <property type="entry name" value="RelE/ParE_toxin_dom_sf"/>
</dbReference>
<dbReference type="Proteomes" id="UP000177092">
    <property type="component" value="Unassembled WGS sequence"/>
</dbReference>
<evidence type="ECO:0000313" key="3">
    <source>
        <dbReference type="EMBL" id="OGG21131.1"/>
    </source>
</evidence>
<protein>
    <recommendedName>
        <fullName evidence="5">Addiction module toxin RelE</fullName>
    </recommendedName>
</protein>
<dbReference type="SUPFAM" id="SSF143011">
    <property type="entry name" value="RelE-like"/>
    <property type="match status" value="1"/>
</dbReference>
<evidence type="ECO:0000256" key="2">
    <source>
        <dbReference type="ARBA" id="ARBA00022649"/>
    </source>
</evidence>
<evidence type="ECO:0000313" key="4">
    <source>
        <dbReference type="Proteomes" id="UP000177092"/>
    </source>
</evidence>
<dbReference type="Pfam" id="PF05016">
    <property type="entry name" value="ParE_toxin"/>
    <property type="match status" value="1"/>
</dbReference>
<comment type="caution">
    <text evidence="3">The sequence shown here is derived from an EMBL/GenBank/DDBJ whole genome shotgun (WGS) entry which is preliminary data.</text>
</comment>
<dbReference type="PANTHER" id="PTHR35601:SF1">
    <property type="entry name" value="TOXIN RELE"/>
    <property type="match status" value="1"/>
</dbReference>
<dbReference type="PANTHER" id="PTHR35601">
    <property type="entry name" value="TOXIN RELE"/>
    <property type="match status" value="1"/>
</dbReference>
<dbReference type="Gene3D" id="3.30.2310.20">
    <property type="entry name" value="RelE-like"/>
    <property type="match status" value="1"/>
</dbReference>
<name>A0A1F6A8Y0_9BACT</name>
<organism evidence="3 4">
    <name type="scientific">Candidatus Gottesmanbacteria bacterium RIFCSPHIGHO2_02_FULL_40_13</name>
    <dbReference type="NCBI Taxonomy" id="1798384"/>
    <lineage>
        <taxon>Bacteria</taxon>
        <taxon>Candidatus Gottesmaniibacteriota</taxon>
    </lineage>
</organism>
<sequence>MYKLLISDRARKELKKISRLHQEAIITALVEIKSDPLSGKPLKRELTGRISYRVGVYRIIYKINKLDKTIQIMTAGHRSIVYN</sequence>